<name>A0A0D9XU97_9ORYZ</name>
<accession>A0A0D9XU97</accession>
<evidence type="ECO:0000259" key="2">
    <source>
        <dbReference type="Pfam" id="PF00651"/>
    </source>
</evidence>
<dbReference type="EnsemblPlants" id="LPERR11G16390.1">
    <property type="protein sequence ID" value="LPERR11G16390.1"/>
    <property type="gene ID" value="LPERR11G16390"/>
</dbReference>
<evidence type="ECO:0000313" key="4">
    <source>
        <dbReference type="Proteomes" id="UP000032180"/>
    </source>
</evidence>
<organism evidence="3 4">
    <name type="scientific">Leersia perrieri</name>
    <dbReference type="NCBI Taxonomy" id="77586"/>
    <lineage>
        <taxon>Eukaryota</taxon>
        <taxon>Viridiplantae</taxon>
        <taxon>Streptophyta</taxon>
        <taxon>Embryophyta</taxon>
        <taxon>Tracheophyta</taxon>
        <taxon>Spermatophyta</taxon>
        <taxon>Magnoliopsida</taxon>
        <taxon>Liliopsida</taxon>
        <taxon>Poales</taxon>
        <taxon>Poaceae</taxon>
        <taxon>BOP clade</taxon>
        <taxon>Oryzoideae</taxon>
        <taxon>Oryzeae</taxon>
        <taxon>Oryzinae</taxon>
        <taxon>Leersia</taxon>
    </lineage>
</organism>
<dbReference type="Pfam" id="PF00651">
    <property type="entry name" value="BTB"/>
    <property type="match status" value="1"/>
</dbReference>
<reference evidence="4" key="2">
    <citation type="submission" date="2013-12" db="EMBL/GenBank/DDBJ databases">
        <authorList>
            <person name="Yu Y."/>
            <person name="Lee S."/>
            <person name="de Baynast K."/>
            <person name="Wissotski M."/>
            <person name="Liu L."/>
            <person name="Talag J."/>
            <person name="Goicoechea J."/>
            <person name="Angelova A."/>
            <person name="Jetty R."/>
            <person name="Kudrna D."/>
            <person name="Golser W."/>
            <person name="Rivera L."/>
            <person name="Zhang J."/>
            <person name="Wing R."/>
        </authorList>
    </citation>
    <scope>NUCLEOTIDE SEQUENCE</scope>
</reference>
<dbReference type="InterPro" id="IPR045005">
    <property type="entry name" value="BPM1-6"/>
</dbReference>
<dbReference type="STRING" id="77586.A0A0D9XU97"/>
<dbReference type="Gramene" id="LPERR11G16390.1">
    <property type="protein sequence ID" value="LPERR11G16390.1"/>
    <property type="gene ID" value="LPERR11G16390"/>
</dbReference>
<evidence type="ECO:0000313" key="3">
    <source>
        <dbReference type="EnsemblPlants" id="LPERR11G16390.1"/>
    </source>
</evidence>
<dbReference type="Gene3D" id="3.30.710.10">
    <property type="entry name" value="Potassium Channel Kv1.1, Chain A"/>
    <property type="match status" value="1"/>
</dbReference>
<dbReference type="HOGENOM" id="CLU_193288_0_0_1"/>
<proteinExistence type="predicted"/>
<dbReference type="InterPro" id="IPR000210">
    <property type="entry name" value="BTB/POZ_dom"/>
</dbReference>
<dbReference type="AlphaFoldDB" id="A0A0D9XU97"/>
<dbReference type="Proteomes" id="UP000032180">
    <property type="component" value="Chromosome 11"/>
</dbReference>
<dbReference type="eggNOG" id="KOG1987">
    <property type="taxonomic scope" value="Eukaryota"/>
</dbReference>
<comment type="pathway">
    <text evidence="1">Protein modification; protein ubiquitination.</text>
</comment>
<reference evidence="3 4" key="1">
    <citation type="submission" date="2012-08" db="EMBL/GenBank/DDBJ databases">
        <title>Oryza genome evolution.</title>
        <authorList>
            <person name="Wing R.A."/>
        </authorList>
    </citation>
    <scope>NUCLEOTIDE SEQUENCE</scope>
</reference>
<evidence type="ECO:0000256" key="1">
    <source>
        <dbReference type="ARBA" id="ARBA00004906"/>
    </source>
</evidence>
<dbReference type="PANTHER" id="PTHR26379">
    <property type="entry name" value="BTB/POZ AND MATH DOMAIN-CONTAINING PROTEIN 1"/>
    <property type="match status" value="1"/>
</dbReference>
<dbReference type="GO" id="GO:0016567">
    <property type="term" value="P:protein ubiquitination"/>
    <property type="evidence" value="ECO:0007669"/>
    <property type="project" value="InterPro"/>
</dbReference>
<dbReference type="SUPFAM" id="SSF54695">
    <property type="entry name" value="POZ domain"/>
    <property type="match status" value="1"/>
</dbReference>
<keyword evidence="4" id="KW-1185">Reference proteome</keyword>
<dbReference type="InterPro" id="IPR011333">
    <property type="entry name" value="SKP1/BTB/POZ_sf"/>
</dbReference>
<protein>
    <recommendedName>
        <fullName evidence="2">BTB domain-containing protein</fullName>
    </recommendedName>
</protein>
<sequence>MDARAFKAMLQFIYTDTLPKVVDDGGDDVAMTQHLLVAADRYGIERLKAICEERLLPRGGGGGVVVGMVAATLALAEQHGCR</sequence>
<reference evidence="3" key="3">
    <citation type="submission" date="2015-04" db="UniProtKB">
        <authorList>
            <consortium name="EnsemblPlants"/>
        </authorList>
    </citation>
    <scope>IDENTIFICATION</scope>
</reference>
<dbReference type="PANTHER" id="PTHR26379:SF483">
    <property type="entry name" value="OS11G0619800 PROTEIN"/>
    <property type="match status" value="1"/>
</dbReference>
<feature type="domain" description="BTB" evidence="2">
    <location>
        <begin position="1"/>
        <end position="55"/>
    </location>
</feature>